<evidence type="ECO:0000313" key="2">
    <source>
        <dbReference type="Proteomes" id="UP001326613"/>
    </source>
</evidence>
<keyword evidence="2" id="KW-1185">Reference proteome</keyword>
<evidence type="ECO:0000313" key="1">
    <source>
        <dbReference type="EMBL" id="WPY00579.1"/>
    </source>
</evidence>
<protein>
    <submittedName>
        <fullName evidence="1">DNA polymerase III subunit gamma/tau C-terminal domain protein</fullName>
    </submittedName>
</protein>
<organism evidence="1 2">
    <name type="scientific">Candidatus Trichorickettsia mobilis</name>
    <dbReference type="NCBI Taxonomy" id="1346319"/>
    <lineage>
        <taxon>Bacteria</taxon>
        <taxon>Pseudomonadati</taxon>
        <taxon>Pseudomonadota</taxon>
        <taxon>Alphaproteobacteria</taxon>
        <taxon>Rickettsiales</taxon>
        <taxon>Rickettsiaceae</taxon>
        <taxon>Rickettsieae</taxon>
        <taxon>Candidatus Trichorickettsia</taxon>
    </lineage>
</organism>
<accession>A0ABZ0UUK5</accession>
<name>A0ABZ0UUK5_9RICK</name>
<reference evidence="1 2" key="1">
    <citation type="submission" date="2022-10" db="EMBL/GenBank/DDBJ databases">
        <title>Host association and intracellularity evolved multiple times independently in the Rickettsiales.</title>
        <authorList>
            <person name="Castelli M."/>
            <person name="Nardi T."/>
            <person name="Gammuto L."/>
            <person name="Bellinzona G."/>
            <person name="Sabaneyeva E."/>
            <person name="Potekhin A."/>
            <person name="Serra V."/>
            <person name="Petroni G."/>
            <person name="Sassera D."/>
        </authorList>
    </citation>
    <scope>NUCLEOTIDE SEQUENCE [LARGE SCALE GENOMIC DNA]</scope>
    <source>
        <strain evidence="1 2">Kr 154-4</strain>
    </source>
</reference>
<dbReference type="EMBL" id="CP112932">
    <property type="protein sequence ID" value="WPY00579.1"/>
    <property type="molecule type" value="Genomic_DNA"/>
</dbReference>
<sequence length="69" mass="8048">MKHGLLSQLRQLLFAWTGKQWDVGITIQLEILTLRDQLVNEIKLGREWGLITSHFRSVEVTDILLNSFK</sequence>
<proteinExistence type="predicted"/>
<gene>
    <name evidence="1" type="ORF">Trichorick_00460</name>
</gene>
<dbReference type="Proteomes" id="UP001326613">
    <property type="component" value="Chromosome"/>
</dbReference>